<evidence type="ECO:0008006" key="4">
    <source>
        <dbReference type="Google" id="ProtNLM"/>
    </source>
</evidence>
<evidence type="ECO:0000313" key="2">
    <source>
        <dbReference type="EMBL" id="TBO34056.1"/>
    </source>
</evidence>
<feature type="compositionally biased region" description="Low complexity" evidence="1">
    <location>
        <begin position="129"/>
        <end position="147"/>
    </location>
</feature>
<dbReference type="OrthoDB" id="9154315at2"/>
<evidence type="ECO:0000313" key="3">
    <source>
        <dbReference type="Proteomes" id="UP000292120"/>
    </source>
</evidence>
<protein>
    <recommendedName>
        <fullName evidence="4">DUF2486 family protein</fullName>
    </recommendedName>
</protein>
<dbReference type="EMBL" id="SIXI01000001">
    <property type="protein sequence ID" value="TBO34056.1"/>
    <property type="molecule type" value="Genomic_DNA"/>
</dbReference>
<comment type="caution">
    <text evidence="2">The sequence shown here is derived from an EMBL/GenBank/DDBJ whole genome shotgun (WGS) entry which is preliminary data.</text>
</comment>
<accession>A0A4V6MTS6</accession>
<dbReference type="Proteomes" id="UP000292120">
    <property type="component" value="Unassembled WGS sequence"/>
</dbReference>
<evidence type="ECO:0000256" key="1">
    <source>
        <dbReference type="SAM" id="MobiDB-lite"/>
    </source>
</evidence>
<gene>
    <name evidence="2" type="ORF">EYS42_00980</name>
</gene>
<dbReference type="RefSeq" id="WP_130966006.1">
    <property type="nucleotide sequence ID" value="NZ_SIXI01000001.1"/>
</dbReference>
<feature type="region of interest" description="Disordered" evidence="1">
    <location>
        <begin position="77"/>
        <end position="103"/>
    </location>
</feature>
<dbReference type="AlphaFoldDB" id="A0A4V6MTS6"/>
<feature type="region of interest" description="Disordered" evidence="1">
    <location>
        <begin position="119"/>
        <end position="147"/>
    </location>
</feature>
<proteinExistence type="predicted"/>
<reference evidence="2 3" key="1">
    <citation type="submission" date="2019-02" db="EMBL/GenBank/DDBJ databases">
        <title>Aquabacterium sp. strain KMB7.</title>
        <authorList>
            <person name="Chen W.-M."/>
        </authorList>
    </citation>
    <scope>NUCLEOTIDE SEQUENCE [LARGE SCALE GENOMIC DNA]</scope>
    <source>
        <strain evidence="2 3">KMB7</strain>
    </source>
</reference>
<name>A0A4V6MTS6_9BURK</name>
<sequence length="233" mass="24687">MSFPPRPAAPTVARHVPTLTEVIEVQPQPLPEPTVDLALPQTEAEPALADGAVVESVGRIDVPDLVLADAVLTPAPDTPRAAQADDMQPLAQGHEAASAPVLSEQDRAVLPRAVLRPSALTPPDAGLVPSASTSPAMPSPLPSAALAGARPASDVRGLAIDEAQIVQRVHADLQRQIDGMLEYRLREAMAPVLARTTELLVRELRQELSKTMKDVVARAVAQEVARQRSRQGQ</sequence>
<organism evidence="2 3">
    <name type="scientific">Aquabacterium lacunae</name>
    <dbReference type="NCBI Taxonomy" id="2528630"/>
    <lineage>
        <taxon>Bacteria</taxon>
        <taxon>Pseudomonadati</taxon>
        <taxon>Pseudomonadota</taxon>
        <taxon>Betaproteobacteria</taxon>
        <taxon>Burkholderiales</taxon>
        <taxon>Aquabacterium</taxon>
    </lineage>
</organism>
<keyword evidence="3" id="KW-1185">Reference proteome</keyword>